<dbReference type="PANTHER" id="PTHR11439">
    <property type="entry name" value="GAG-POL-RELATED RETROTRANSPOSON"/>
    <property type="match status" value="1"/>
</dbReference>
<dbReference type="SUPFAM" id="SSF56672">
    <property type="entry name" value="DNA/RNA polymerases"/>
    <property type="match status" value="1"/>
</dbReference>
<gene>
    <name evidence="2" type="ORF">C1H46_019110</name>
</gene>
<protein>
    <recommendedName>
        <fullName evidence="1">Reverse transcriptase Ty1/copia-type domain-containing protein</fullName>
    </recommendedName>
</protein>
<sequence length="522" mass="58887">MSVVEPEDYQEAAQDQAWQEAMNAEINMIEKNDTWQLVDRPTDKPVIGVRWVFKTKLNLDGTVQKHKARLVAKGYAQKPGIDYNETFAPVARLDTIRTLIALAAQKGWKLFQLDVKSAFLNGILEEEVYIEQPEGFEVKNACHKVYKLRKALYGLKQAPRAWYSEIDAYLTSCNFIRSTSEATLYTKSDEEGGILIVSIYVDDIVYTGSSKTLLSEFKMEMMQKYEMSDLGLLHHFLGMGILQTENGVFIHQSKYAKSLLVKFGLEDCKPVSIPLPTGEKLKKVDGSEFADETMYRKIVGSLLYLTATRPDLMYAASLLSRFMNGPTKKHFGIARRVLRYVQGTLSYGIEYTKDSDAILVGFCDADWAGSEDDCRSTSGYAFSFGSGVFSWASVKQNTVALSTAEAEYVSAAEATAQAIWLRFVLDDFGEMQADATPLFCDNMSAISMVKNPVFHQKTRHINRKFHFIREAMQEGVINVKFCRSEEQLADIFTKALPRERFNYLRLKLGVKSVSSLGEAVEN</sequence>
<dbReference type="CDD" id="cd09272">
    <property type="entry name" value="RNase_HI_RT_Ty1"/>
    <property type="match status" value="1"/>
</dbReference>
<dbReference type="AlphaFoldDB" id="A0A540M9F0"/>
<dbReference type="Pfam" id="PF07727">
    <property type="entry name" value="RVT_2"/>
    <property type="match status" value="1"/>
</dbReference>
<evidence type="ECO:0000313" key="2">
    <source>
        <dbReference type="EMBL" id="TQD95318.1"/>
    </source>
</evidence>
<reference evidence="2 3" key="1">
    <citation type="journal article" date="2019" name="G3 (Bethesda)">
        <title>Sequencing of a Wild Apple (Malus baccata) Genome Unravels the Differences Between Cultivated and Wild Apple Species Regarding Disease Resistance and Cold Tolerance.</title>
        <authorList>
            <person name="Chen X."/>
        </authorList>
    </citation>
    <scope>NUCLEOTIDE SEQUENCE [LARGE SCALE GENOMIC DNA]</scope>
    <source>
        <strain evidence="3">cv. Shandingzi</strain>
        <tissue evidence="2">Leaves</tissue>
    </source>
</reference>
<dbReference type="EMBL" id="VIEB01000319">
    <property type="protein sequence ID" value="TQD95318.1"/>
    <property type="molecule type" value="Genomic_DNA"/>
</dbReference>
<comment type="caution">
    <text evidence="2">The sequence shown here is derived from an EMBL/GenBank/DDBJ whole genome shotgun (WGS) entry which is preliminary data.</text>
</comment>
<accession>A0A540M9F0</accession>
<dbReference type="STRING" id="106549.A0A540M9F0"/>
<organism evidence="2 3">
    <name type="scientific">Malus baccata</name>
    <name type="common">Siberian crab apple</name>
    <name type="synonym">Pyrus baccata</name>
    <dbReference type="NCBI Taxonomy" id="106549"/>
    <lineage>
        <taxon>Eukaryota</taxon>
        <taxon>Viridiplantae</taxon>
        <taxon>Streptophyta</taxon>
        <taxon>Embryophyta</taxon>
        <taxon>Tracheophyta</taxon>
        <taxon>Spermatophyta</taxon>
        <taxon>Magnoliopsida</taxon>
        <taxon>eudicotyledons</taxon>
        <taxon>Gunneridae</taxon>
        <taxon>Pentapetalae</taxon>
        <taxon>rosids</taxon>
        <taxon>fabids</taxon>
        <taxon>Rosales</taxon>
        <taxon>Rosaceae</taxon>
        <taxon>Amygdaloideae</taxon>
        <taxon>Maleae</taxon>
        <taxon>Malus</taxon>
    </lineage>
</organism>
<evidence type="ECO:0000313" key="3">
    <source>
        <dbReference type="Proteomes" id="UP000315295"/>
    </source>
</evidence>
<dbReference type="Proteomes" id="UP000315295">
    <property type="component" value="Unassembled WGS sequence"/>
</dbReference>
<feature type="domain" description="Reverse transcriptase Ty1/copia-type" evidence="1">
    <location>
        <begin position="32"/>
        <end position="275"/>
    </location>
</feature>
<name>A0A540M9F0_MALBA</name>
<proteinExistence type="predicted"/>
<evidence type="ECO:0000259" key="1">
    <source>
        <dbReference type="Pfam" id="PF07727"/>
    </source>
</evidence>
<keyword evidence="3" id="KW-1185">Reference proteome</keyword>
<dbReference type="InterPro" id="IPR013103">
    <property type="entry name" value="RVT_2"/>
</dbReference>
<dbReference type="PANTHER" id="PTHR11439:SF502">
    <property type="entry name" value="SECRETED RXLR EFFECTOR PROTEIN 161-LIKE"/>
    <property type="match status" value="1"/>
</dbReference>
<dbReference type="InterPro" id="IPR043502">
    <property type="entry name" value="DNA/RNA_pol_sf"/>
</dbReference>